<evidence type="ECO:0000259" key="1">
    <source>
        <dbReference type="Pfam" id="PF01261"/>
    </source>
</evidence>
<dbReference type="InterPro" id="IPR013022">
    <property type="entry name" value="Xyl_isomerase-like_TIM-brl"/>
</dbReference>
<dbReference type="Pfam" id="PF01261">
    <property type="entry name" value="AP_endonuc_2"/>
    <property type="match status" value="1"/>
</dbReference>
<dbReference type="EMBL" id="JAEDXU010000016">
    <property type="protein sequence ID" value="MBP1048469.1"/>
    <property type="molecule type" value="Genomic_DNA"/>
</dbReference>
<dbReference type="RefSeq" id="WP_209559231.1">
    <property type="nucleotide sequence ID" value="NZ_JAEDXU010000016.1"/>
</dbReference>
<comment type="caution">
    <text evidence="2">The sequence shown here is derived from an EMBL/GenBank/DDBJ whole genome shotgun (WGS) entry which is preliminary data.</text>
</comment>
<evidence type="ECO:0000313" key="2">
    <source>
        <dbReference type="EMBL" id="MBP1048469.1"/>
    </source>
</evidence>
<organism evidence="2 3">
    <name type="scientific">Enterococcus larvae</name>
    <dbReference type="NCBI Taxonomy" id="2794352"/>
    <lineage>
        <taxon>Bacteria</taxon>
        <taxon>Bacillati</taxon>
        <taxon>Bacillota</taxon>
        <taxon>Bacilli</taxon>
        <taxon>Lactobacillales</taxon>
        <taxon>Enterococcaceae</taxon>
        <taxon>Enterococcus</taxon>
    </lineage>
</organism>
<gene>
    <name evidence="2" type="ORF">I6N96_19485</name>
</gene>
<accession>A0ABS4CPL2</accession>
<name>A0ABS4CPL2_9ENTE</name>
<keyword evidence="3" id="KW-1185">Reference proteome</keyword>
<feature type="domain" description="Xylose isomerase-like TIM barrel" evidence="1">
    <location>
        <begin position="23"/>
        <end position="267"/>
    </location>
</feature>
<dbReference type="PANTHER" id="PTHR12110:SF21">
    <property type="entry name" value="XYLOSE ISOMERASE-LIKE TIM BARREL DOMAIN-CONTAINING PROTEIN"/>
    <property type="match status" value="1"/>
</dbReference>
<dbReference type="SUPFAM" id="SSF51658">
    <property type="entry name" value="Xylose isomerase-like"/>
    <property type="match status" value="1"/>
</dbReference>
<dbReference type="InterPro" id="IPR050312">
    <property type="entry name" value="IolE/XylAMocC-like"/>
</dbReference>
<protein>
    <submittedName>
        <fullName evidence="2">Sugar phosphate isomerase/epimerase</fullName>
    </submittedName>
</protein>
<dbReference type="Gene3D" id="3.20.20.150">
    <property type="entry name" value="Divalent-metal-dependent TIM barrel enzymes"/>
    <property type="match status" value="1"/>
</dbReference>
<dbReference type="Proteomes" id="UP000673375">
    <property type="component" value="Unassembled WGS sequence"/>
</dbReference>
<sequence length="276" mass="30978">MYNLTVRGHDISGSHSYEVLPEKIRNAGIKNVQLALGMSFPELPSGKENLSPGFGTYMKNTFMKQGVQIAILSCYINMIHPDEETREEALQKFESYLKYAKYFGASMVASETGNVLEEIIYTEKNFTEEAFEKAVISIQRLVDCGEKYGMMVGIEPGLNHPIYSVEKMHQLVQRIDSDYLGVILDATNLITVDNYTEQAKILQQAFDLFGEKIVAIHLKDFVVEDGKIIPTAVGEGLMDVKGMLDIIGRNKPLINIVLEETKDEKITQAKKLIDSL</sequence>
<reference evidence="2 3" key="1">
    <citation type="submission" date="2020-12" db="EMBL/GenBank/DDBJ databases">
        <title>Vagococcus allomyrinae sp. nov. and Enterococcus lavae sp. nov., isolated from the larvae of Allomyrina dichotoma.</title>
        <authorList>
            <person name="Lee S.D."/>
        </authorList>
    </citation>
    <scope>NUCLEOTIDE SEQUENCE [LARGE SCALE GENOMIC DNA]</scope>
    <source>
        <strain evidence="2 3">BWM-S5</strain>
    </source>
</reference>
<proteinExistence type="predicted"/>
<dbReference type="InterPro" id="IPR036237">
    <property type="entry name" value="Xyl_isomerase-like_sf"/>
</dbReference>
<dbReference type="PANTHER" id="PTHR12110">
    <property type="entry name" value="HYDROXYPYRUVATE ISOMERASE"/>
    <property type="match status" value="1"/>
</dbReference>
<keyword evidence="2" id="KW-0413">Isomerase</keyword>
<evidence type="ECO:0000313" key="3">
    <source>
        <dbReference type="Proteomes" id="UP000673375"/>
    </source>
</evidence>
<dbReference type="GO" id="GO:0016853">
    <property type="term" value="F:isomerase activity"/>
    <property type="evidence" value="ECO:0007669"/>
    <property type="project" value="UniProtKB-KW"/>
</dbReference>